<keyword evidence="3" id="KW-1185">Reference proteome</keyword>
<comment type="caution">
    <text evidence="2">The sequence shown here is derived from an EMBL/GenBank/DDBJ whole genome shotgun (WGS) entry which is preliminary data.</text>
</comment>
<dbReference type="OrthoDB" id="5374349at2759"/>
<proteinExistence type="predicted"/>
<dbReference type="AlphaFoldDB" id="A0A9W9LUR8"/>
<reference evidence="2" key="2">
    <citation type="journal article" date="2023" name="IMA Fungus">
        <title>Comparative genomic study of the Penicillium genus elucidates a diverse pangenome and 15 lateral gene transfer events.</title>
        <authorList>
            <person name="Petersen C."/>
            <person name="Sorensen T."/>
            <person name="Nielsen M.R."/>
            <person name="Sondergaard T.E."/>
            <person name="Sorensen J.L."/>
            <person name="Fitzpatrick D.A."/>
            <person name="Frisvad J.C."/>
            <person name="Nielsen K.L."/>
        </authorList>
    </citation>
    <scope>NUCLEOTIDE SEQUENCE</scope>
    <source>
        <strain evidence="2">IBT 26290</strain>
    </source>
</reference>
<feature type="compositionally biased region" description="Polar residues" evidence="1">
    <location>
        <begin position="1"/>
        <end position="10"/>
    </location>
</feature>
<feature type="compositionally biased region" description="Polar residues" evidence="1">
    <location>
        <begin position="72"/>
        <end position="86"/>
    </location>
</feature>
<feature type="compositionally biased region" description="Basic and acidic residues" evidence="1">
    <location>
        <begin position="233"/>
        <end position="248"/>
    </location>
</feature>
<gene>
    <name evidence="2" type="ORF">N7482_002039</name>
</gene>
<dbReference type="EMBL" id="JAPQKN010000001">
    <property type="protein sequence ID" value="KAJ5176162.1"/>
    <property type="molecule type" value="Genomic_DNA"/>
</dbReference>
<reference evidence="2" key="1">
    <citation type="submission" date="2022-11" db="EMBL/GenBank/DDBJ databases">
        <authorList>
            <person name="Petersen C."/>
        </authorList>
    </citation>
    <scope>NUCLEOTIDE SEQUENCE</scope>
    <source>
        <strain evidence="2">IBT 26290</strain>
    </source>
</reference>
<organism evidence="2 3">
    <name type="scientific">Penicillium canariense</name>
    <dbReference type="NCBI Taxonomy" id="189055"/>
    <lineage>
        <taxon>Eukaryota</taxon>
        <taxon>Fungi</taxon>
        <taxon>Dikarya</taxon>
        <taxon>Ascomycota</taxon>
        <taxon>Pezizomycotina</taxon>
        <taxon>Eurotiomycetes</taxon>
        <taxon>Eurotiomycetidae</taxon>
        <taxon>Eurotiales</taxon>
        <taxon>Aspergillaceae</taxon>
        <taxon>Penicillium</taxon>
    </lineage>
</organism>
<feature type="region of interest" description="Disordered" evidence="1">
    <location>
        <begin position="1"/>
        <end position="111"/>
    </location>
</feature>
<feature type="region of interest" description="Disordered" evidence="1">
    <location>
        <begin position="218"/>
        <end position="293"/>
    </location>
</feature>
<feature type="compositionally biased region" description="Polar residues" evidence="1">
    <location>
        <begin position="220"/>
        <end position="231"/>
    </location>
</feature>
<dbReference type="RefSeq" id="XP_056547770.1">
    <property type="nucleotide sequence ID" value="XM_056684164.1"/>
</dbReference>
<evidence type="ECO:0000313" key="2">
    <source>
        <dbReference type="EMBL" id="KAJ5176162.1"/>
    </source>
</evidence>
<protein>
    <recommendedName>
        <fullName evidence="4">RRM domain-containing protein</fullName>
    </recommendedName>
</protein>
<accession>A0A9W9LUR8</accession>
<name>A0A9W9LUR8_9EURO</name>
<sequence length="293" mass="31629">MVKKQQSSPVSFDAIIQSDRQKKQNELLASQILGKNRNQKGRRASAPGPGAVSKVPNAKPGSLASRIAAPQRSASASVRPNLTNKVTKPKPAPATVASARKSTKSTSQHRPNAERLLAALESGNTQATIRKASGGMSIKGASGPFVVIGANFAPGTTAADIQSAIEPLAGPMLSCKVTSHRPIVTAEFVFADKWCAENVVTNFHNQRADGRLLSMKLQPAGTQPTNKSNPFNELREQADHERRNRRAEPTLQDGRYGFGEQGDPLNPKSGLYSDEMIVDAPQQKNQNRRRPRR</sequence>
<evidence type="ECO:0008006" key="4">
    <source>
        <dbReference type="Google" id="ProtNLM"/>
    </source>
</evidence>
<evidence type="ECO:0000313" key="3">
    <source>
        <dbReference type="Proteomes" id="UP001149163"/>
    </source>
</evidence>
<dbReference type="Proteomes" id="UP001149163">
    <property type="component" value="Unassembled WGS sequence"/>
</dbReference>
<dbReference type="GeneID" id="81423340"/>
<evidence type="ECO:0000256" key="1">
    <source>
        <dbReference type="SAM" id="MobiDB-lite"/>
    </source>
</evidence>